<dbReference type="RefSeq" id="WP_103847223.1">
    <property type="nucleotide sequence ID" value="NZ_CAXYJJ010000002.1"/>
</dbReference>
<dbReference type="Proteomes" id="UP000236895">
    <property type="component" value="Unassembled WGS sequence"/>
</dbReference>
<gene>
    <name evidence="1" type="ORF">C0030_002740</name>
</gene>
<sequence length="123" mass="14031">MSTLNDYRIQTVLKRVIEVIDNENKNLKTNKQFDISASNDNKGRCLHELSVFLISCKYISCDHSEQIRILQEKLALNSSLLESYLNAARVVADLFKKRLQDIDTDGTYSNGCSGFFDTCKTDK</sequence>
<reference evidence="1 2" key="1">
    <citation type="submission" date="2018-11" db="EMBL/GenBank/DDBJ databases">
        <title>Genome Analysis of Haplotype D of Candidatus Liberibacter Solanacearum.</title>
        <authorList>
            <person name="Katsir L."/>
            <person name="Ruan Z."/>
            <person name="Santos Garcia D."/>
            <person name="Piasezky A."/>
            <person name="Jiang J."/>
            <person name="Sela N."/>
            <person name="Freilich S."/>
            <person name="Bahar O."/>
        </authorList>
    </citation>
    <scope>NUCLEOTIDE SEQUENCE [LARGE SCALE GENOMIC DNA]</scope>
    <source>
        <strain evidence="2">haplotype D1</strain>
    </source>
</reference>
<evidence type="ECO:0000313" key="2">
    <source>
        <dbReference type="Proteomes" id="UP000236895"/>
    </source>
</evidence>
<comment type="caution">
    <text evidence="1">The sequence shown here is derived from an EMBL/GenBank/DDBJ whole genome shotgun (WGS) entry which is preliminary data.</text>
</comment>
<organism evidence="1 2">
    <name type="scientific">Candidatus Liberibacter solanacearum</name>
    <dbReference type="NCBI Taxonomy" id="556287"/>
    <lineage>
        <taxon>Bacteria</taxon>
        <taxon>Pseudomonadati</taxon>
        <taxon>Pseudomonadota</taxon>
        <taxon>Alphaproteobacteria</taxon>
        <taxon>Hyphomicrobiales</taxon>
        <taxon>Rhizobiaceae</taxon>
        <taxon>Liberibacter</taxon>
    </lineage>
</organism>
<dbReference type="EMBL" id="PKRU02000012">
    <property type="protein sequence ID" value="RPD37352.1"/>
    <property type="molecule type" value="Genomic_DNA"/>
</dbReference>
<accession>A0A3R7QMP8</accession>
<evidence type="ECO:0000313" key="1">
    <source>
        <dbReference type="EMBL" id="RPD37352.1"/>
    </source>
</evidence>
<protein>
    <submittedName>
        <fullName evidence="1">Uncharacterized protein</fullName>
    </submittedName>
</protein>
<name>A0A3R7QMP8_9HYPH</name>
<dbReference type="AlphaFoldDB" id="A0A3R7QMP8"/>
<proteinExistence type="predicted"/>